<dbReference type="Proteomes" id="UP000009049">
    <property type="component" value="Chromosome"/>
</dbReference>
<dbReference type="SMART" id="SM00487">
    <property type="entry name" value="DEXDc"/>
    <property type="match status" value="1"/>
</dbReference>
<dbReference type="PANTHER" id="PTHR47396:SF1">
    <property type="entry name" value="ATP-DEPENDENT HELICASE IRC3-RELATED"/>
    <property type="match status" value="1"/>
</dbReference>
<dbReference type="SMART" id="SM00490">
    <property type="entry name" value="HELICc"/>
    <property type="match status" value="1"/>
</dbReference>
<dbReference type="InterPro" id="IPR050742">
    <property type="entry name" value="Helicase_Restrict-Modif_Enz"/>
</dbReference>
<feature type="domain" description="Helicase ATP-binding" evidence="1">
    <location>
        <begin position="15"/>
        <end position="166"/>
    </location>
</feature>
<feature type="domain" description="Helicase C-terminal" evidence="2">
    <location>
        <begin position="211"/>
        <end position="364"/>
    </location>
</feature>
<dbReference type="EMBL" id="CP001712">
    <property type="protein sequence ID" value="EAR14043.1"/>
    <property type="molecule type" value="Genomic_DNA"/>
</dbReference>
<dbReference type="InterPro" id="IPR001650">
    <property type="entry name" value="Helicase_C-like"/>
</dbReference>
<keyword evidence="3" id="KW-0347">Helicase</keyword>
<evidence type="ECO:0000313" key="4">
    <source>
        <dbReference type="Proteomes" id="UP000009049"/>
    </source>
</evidence>
<dbReference type="Pfam" id="PF04851">
    <property type="entry name" value="ResIII"/>
    <property type="match status" value="1"/>
</dbReference>
<protein>
    <submittedName>
        <fullName evidence="3">Putative helicase</fullName>
    </submittedName>
</protein>
<dbReference type="AlphaFoldDB" id="A4CPV8"/>
<organism evidence="3 4">
    <name type="scientific">Robiginitalea biformata (strain ATCC BAA-864 / DSM 15991 / KCTC 12146 / HTCC2501)</name>
    <dbReference type="NCBI Taxonomy" id="313596"/>
    <lineage>
        <taxon>Bacteria</taxon>
        <taxon>Pseudomonadati</taxon>
        <taxon>Bacteroidota</taxon>
        <taxon>Flavobacteriia</taxon>
        <taxon>Flavobacteriales</taxon>
        <taxon>Flavobacteriaceae</taxon>
        <taxon>Robiginitalea</taxon>
    </lineage>
</organism>
<dbReference type="PANTHER" id="PTHR47396">
    <property type="entry name" value="TYPE I RESTRICTION ENZYME ECOKI R PROTEIN"/>
    <property type="match status" value="1"/>
</dbReference>
<keyword evidence="3" id="KW-0547">Nucleotide-binding</keyword>
<keyword evidence="3" id="KW-0378">Hydrolase</keyword>
<dbReference type="GO" id="GO:0003677">
    <property type="term" value="F:DNA binding"/>
    <property type="evidence" value="ECO:0007669"/>
    <property type="project" value="InterPro"/>
</dbReference>
<dbReference type="KEGG" id="rbi:RB2501_01415"/>
<dbReference type="GO" id="GO:0005524">
    <property type="term" value="F:ATP binding"/>
    <property type="evidence" value="ECO:0007669"/>
    <property type="project" value="InterPro"/>
</dbReference>
<dbReference type="GO" id="GO:0016787">
    <property type="term" value="F:hydrolase activity"/>
    <property type="evidence" value="ECO:0007669"/>
    <property type="project" value="InterPro"/>
</dbReference>
<name>A4CPV8_ROBBH</name>
<gene>
    <name evidence="3" type="ordered locus">RB2501_01415</name>
</gene>
<dbReference type="InterPro" id="IPR006935">
    <property type="entry name" value="Helicase/UvrB_N"/>
</dbReference>
<keyword evidence="4" id="KW-1185">Reference proteome</keyword>
<dbReference type="SUPFAM" id="SSF52540">
    <property type="entry name" value="P-loop containing nucleoside triphosphate hydrolases"/>
    <property type="match status" value="1"/>
</dbReference>
<evidence type="ECO:0000259" key="2">
    <source>
        <dbReference type="PROSITE" id="PS51194"/>
    </source>
</evidence>
<dbReference type="Pfam" id="PF10571">
    <property type="entry name" value="UPF0547"/>
    <property type="match status" value="1"/>
</dbReference>
<dbReference type="HOGENOM" id="CLU_014765_3_1_10"/>
<dbReference type="RefSeq" id="WP_015755479.1">
    <property type="nucleotide sequence ID" value="NC_013222.1"/>
</dbReference>
<dbReference type="Gene3D" id="3.40.50.300">
    <property type="entry name" value="P-loop containing nucleotide triphosphate hydrolases"/>
    <property type="match status" value="2"/>
</dbReference>
<evidence type="ECO:0000313" key="3">
    <source>
        <dbReference type="EMBL" id="EAR14043.1"/>
    </source>
</evidence>
<dbReference type="InterPro" id="IPR027417">
    <property type="entry name" value="P-loop_NTPase"/>
</dbReference>
<reference evidence="3 4" key="1">
    <citation type="journal article" date="2009" name="J. Bacteriol.">
        <title>Complete genome sequence of Robiginitalea biformata HTCC2501.</title>
        <authorList>
            <person name="Oh H.M."/>
            <person name="Giovannoni S.J."/>
            <person name="Lee K."/>
            <person name="Ferriera S."/>
            <person name="Johnson J."/>
            <person name="Cho J.C."/>
        </authorList>
    </citation>
    <scope>NUCLEOTIDE SEQUENCE [LARGE SCALE GENOMIC DNA]</scope>
    <source>
        <strain evidence="4">ATCC BAA-864 / HTCC2501 / KCTC 12146</strain>
    </source>
</reference>
<dbReference type="InterPro" id="IPR018886">
    <property type="entry name" value="UPF0547"/>
</dbReference>
<dbReference type="Pfam" id="PF00271">
    <property type="entry name" value="Helicase_C"/>
    <property type="match status" value="1"/>
</dbReference>
<dbReference type="InterPro" id="IPR014001">
    <property type="entry name" value="Helicase_ATP-bd"/>
</dbReference>
<proteinExistence type="predicted"/>
<dbReference type="OrthoDB" id="9802848at2"/>
<evidence type="ECO:0000259" key="1">
    <source>
        <dbReference type="PROSITE" id="PS51192"/>
    </source>
</evidence>
<keyword evidence="3" id="KW-0067">ATP-binding</keyword>
<dbReference type="GO" id="GO:0004386">
    <property type="term" value="F:helicase activity"/>
    <property type="evidence" value="ECO:0007669"/>
    <property type="project" value="UniProtKB-KW"/>
</dbReference>
<sequence>MLRSYQKDLISRLRLAIRQGNRRIIAVLPTGGGKTFTFTHIVKGAVDKGRRVLILTDRIELLRQAGGALQVYGLDPIEIKAGRKPYLGGVLYTAMVETLARRVKKKDYQHFLQKMQVVIIDEAHMRSFDKLFPYFSADARVLGFTATPRRMGRKNQLGEYYHHLEVGVEIEYLVDNGFLAEPNYYGVESDLSGVRTVRGEYDANEVADRFSKTKLYRGVVENWKRISPGEKTLVFASNIASSQELITEFTQQGVDARHLDATVSDLDRRNTLAWFDRTPGAVLCNVGILTKGFDQPDIRTVILYRATKSVPLYLQMCGRGSRMAHGKTSFNILDFGGNIARHGFWHDVRPWSLEVMPMQDRQIGEAVLKNCKQCEAFIPTATVICPHCGYEDVKEKEEQQFARLQLLDPRELRRRAEVMTMEGKIEMAKKGLVKPFWVIHQLGRSGGGEDAWEEVKRFVSGMGWSPYWFSYNYERFWWKDHYLEEVSNGSRMIKVG</sequence>
<dbReference type="PROSITE" id="PS51194">
    <property type="entry name" value="HELICASE_CTER"/>
    <property type="match status" value="1"/>
</dbReference>
<dbReference type="PROSITE" id="PS51192">
    <property type="entry name" value="HELICASE_ATP_BIND_1"/>
    <property type="match status" value="1"/>
</dbReference>
<dbReference type="eggNOG" id="COG2093">
    <property type="taxonomic scope" value="Bacteria"/>
</dbReference>
<dbReference type="STRING" id="313596.RB2501_01415"/>
<dbReference type="eggNOG" id="COG1061">
    <property type="taxonomic scope" value="Bacteria"/>
</dbReference>
<accession>A4CPV8</accession>
<dbReference type="GO" id="GO:0005829">
    <property type="term" value="C:cytosol"/>
    <property type="evidence" value="ECO:0007669"/>
    <property type="project" value="TreeGrafter"/>
</dbReference>